<feature type="domain" description="Peptidase S26" evidence="9">
    <location>
        <begin position="33"/>
        <end position="256"/>
    </location>
</feature>
<feature type="region of interest" description="Disordered" evidence="8">
    <location>
        <begin position="1"/>
        <end position="24"/>
    </location>
</feature>
<feature type="transmembrane region" description="Helical" evidence="7">
    <location>
        <begin position="33"/>
        <end position="57"/>
    </location>
</feature>
<dbReference type="AlphaFoldDB" id="A0A6I4TWI6"/>
<dbReference type="PANTHER" id="PTHR43390:SF1">
    <property type="entry name" value="CHLOROPLAST PROCESSING PEPTIDASE"/>
    <property type="match status" value="1"/>
</dbReference>
<dbReference type="Pfam" id="PF10502">
    <property type="entry name" value="Peptidase_S26"/>
    <property type="match status" value="1"/>
</dbReference>
<evidence type="ECO:0000256" key="8">
    <source>
        <dbReference type="SAM" id="MobiDB-lite"/>
    </source>
</evidence>
<evidence type="ECO:0000256" key="5">
    <source>
        <dbReference type="ARBA" id="ARBA00022801"/>
    </source>
</evidence>
<evidence type="ECO:0000259" key="9">
    <source>
        <dbReference type="Pfam" id="PF10502"/>
    </source>
</evidence>
<dbReference type="RefSeq" id="WP_161391325.1">
    <property type="nucleotide sequence ID" value="NZ_JBHSCP010000001.1"/>
</dbReference>
<keyword evidence="7" id="KW-0645">Protease</keyword>
<dbReference type="CDD" id="cd06530">
    <property type="entry name" value="S26_SPase_I"/>
    <property type="match status" value="1"/>
</dbReference>
<reference evidence="10 11" key="1">
    <citation type="submission" date="2019-12" db="EMBL/GenBank/DDBJ databases">
        <title>Genomic-based taxomic classification of the family Erythrobacteraceae.</title>
        <authorList>
            <person name="Xu L."/>
        </authorList>
    </citation>
    <scope>NUCLEOTIDE SEQUENCE [LARGE SCALE GENOMIC DNA]</scope>
    <source>
        <strain evidence="10 11">S36</strain>
    </source>
</reference>
<name>A0A6I4TWI6_9SPHN</name>
<dbReference type="SUPFAM" id="SSF51306">
    <property type="entry name" value="LexA/Signal peptidase"/>
    <property type="match status" value="1"/>
</dbReference>
<evidence type="ECO:0000256" key="3">
    <source>
        <dbReference type="ARBA" id="ARBA00013208"/>
    </source>
</evidence>
<comment type="caution">
    <text evidence="10">The sequence shown here is derived from an EMBL/GenBank/DDBJ whole genome shotgun (WGS) entry which is preliminary data.</text>
</comment>
<dbReference type="PROSITE" id="PS00761">
    <property type="entry name" value="SPASE_I_3"/>
    <property type="match status" value="1"/>
</dbReference>
<dbReference type="PROSITE" id="PS00760">
    <property type="entry name" value="SPASE_I_2"/>
    <property type="match status" value="1"/>
</dbReference>
<gene>
    <name evidence="10" type="primary">lepB</name>
    <name evidence="10" type="ORF">GRI97_11535</name>
</gene>
<evidence type="ECO:0000256" key="2">
    <source>
        <dbReference type="ARBA" id="ARBA00009370"/>
    </source>
</evidence>
<keyword evidence="7" id="KW-1133">Transmembrane helix</keyword>
<evidence type="ECO:0000256" key="4">
    <source>
        <dbReference type="ARBA" id="ARBA00019232"/>
    </source>
</evidence>
<organism evidence="10 11">
    <name type="scientific">Croceibacterium xixiisoli</name>
    <dbReference type="NCBI Taxonomy" id="1476466"/>
    <lineage>
        <taxon>Bacteria</taxon>
        <taxon>Pseudomonadati</taxon>
        <taxon>Pseudomonadota</taxon>
        <taxon>Alphaproteobacteria</taxon>
        <taxon>Sphingomonadales</taxon>
        <taxon>Erythrobacteraceae</taxon>
        <taxon>Croceibacterium</taxon>
    </lineage>
</organism>
<feature type="active site" evidence="6">
    <location>
        <position position="61"/>
    </location>
</feature>
<keyword evidence="7" id="KW-0472">Membrane</keyword>
<evidence type="ECO:0000256" key="7">
    <source>
        <dbReference type="RuleBase" id="RU362042"/>
    </source>
</evidence>
<dbReference type="PRINTS" id="PR00727">
    <property type="entry name" value="LEADERPTASE"/>
</dbReference>
<dbReference type="OrthoDB" id="9815782at2"/>
<evidence type="ECO:0000256" key="1">
    <source>
        <dbReference type="ARBA" id="ARBA00000677"/>
    </source>
</evidence>
<dbReference type="GO" id="GO:0016020">
    <property type="term" value="C:membrane"/>
    <property type="evidence" value="ECO:0007669"/>
    <property type="project" value="UniProtKB-SubCell"/>
</dbReference>
<comment type="subcellular location">
    <subcellularLocation>
        <location evidence="7">Membrane</location>
        <topology evidence="7">Single-pass type II membrane protein</topology>
    </subcellularLocation>
</comment>
<comment type="catalytic activity">
    <reaction evidence="1 7">
        <text>Cleavage of hydrophobic, N-terminal signal or leader sequences from secreted and periplasmic proteins.</text>
        <dbReference type="EC" id="3.4.21.89"/>
    </reaction>
</comment>
<feature type="compositionally biased region" description="Low complexity" evidence="8">
    <location>
        <begin position="8"/>
        <end position="18"/>
    </location>
</feature>
<sequence>MSDTDTLPAAAASAPAAAHGNAKPQKEKKEDNFFVFLIKLIVVVVLFRTFVFTSFVIPSGSMMPRLLVGDYLFAAKWPYGYSQASMPFDIKLWNGRIPGGVPKQGDVIIFRHPVDRADYVKRVIGLPGDQVQMVGGVLQINGQAVPKKRVADFKLPIAPTQGCKDVRFTQRQPDGSFVCAYPQFLETLPNGKTYNVLDYGLYPQDTTEPVTVPEGRLFVMGDNRDDSLDSRFPPVAKEGVGLVPIDNVAGRASFMFFSTDGSAEWLKPWTWFTAARWSRIGKGF</sequence>
<comment type="similarity">
    <text evidence="2 7">Belongs to the peptidase S26 family.</text>
</comment>
<dbReference type="EMBL" id="WTYJ01000002">
    <property type="protein sequence ID" value="MXO99620.1"/>
    <property type="molecule type" value="Genomic_DNA"/>
</dbReference>
<dbReference type="PANTHER" id="PTHR43390">
    <property type="entry name" value="SIGNAL PEPTIDASE I"/>
    <property type="match status" value="1"/>
</dbReference>
<proteinExistence type="inferred from homology"/>
<evidence type="ECO:0000313" key="11">
    <source>
        <dbReference type="Proteomes" id="UP000469430"/>
    </source>
</evidence>
<dbReference type="InterPro" id="IPR019533">
    <property type="entry name" value="Peptidase_S26"/>
</dbReference>
<dbReference type="InterPro" id="IPR036286">
    <property type="entry name" value="LexA/Signal_pep-like_sf"/>
</dbReference>
<dbReference type="GO" id="GO:0004252">
    <property type="term" value="F:serine-type endopeptidase activity"/>
    <property type="evidence" value="ECO:0007669"/>
    <property type="project" value="InterPro"/>
</dbReference>
<accession>A0A6I4TWI6</accession>
<dbReference type="NCBIfam" id="TIGR02227">
    <property type="entry name" value="sigpep_I_bact"/>
    <property type="match status" value="1"/>
</dbReference>
<dbReference type="Proteomes" id="UP000469430">
    <property type="component" value="Unassembled WGS sequence"/>
</dbReference>
<keyword evidence="11" id="KW-1185">Reference proteome</keyword>
<protein>
    <recommendedName>
        <fullName evidence="4 7">Signal peptidase I</fullName>
        <ecNumber evidence="3 7">3.4.21.89</ecNumber>
    </recommendedName>
</protein>
<dbReference type="InterPro" id="IPR019758">
    <property type="entry name" value="Pept_S26A_signal_pept_1_CS"/>
</dbReference>
<keyword evidence="5 7" id="KW-0378">Hydrolase</keyword>
<dbReference type="Gene3D" id="2.10.109.10">
    <property type="entry name" value="Umud Fragment, subunit A"/>
    <property type="match status" value="1"/>
</dbReference>
<dbReference type="GO" id="GO:0009003">
    <property type="term" value="F:signal peptidase activity"/>
    <property type="evidence" value="ECO:0007669"/>
    <property type="project" value="UniProtKB-EC"/>
</dbReference>
<evidence type="ECO:0000256" key="6">
    <source>
        <dbReference type="PIRSR" id="PIRSR600223-1"/>
    </source>
</evidence>
<dbReference type="InterPro" id="IPR019757">
    <property type="entry name" value="Pept_S26A_signal_pept_1_Lys-AS"/>
</dbReference>
<dbReference type="InterPro" id="IPR000223">
    <property type="entry name" value="Pept_S26A_signal_pept_1"/>
</dbReference>
<evidence type="ECO:0000313" key="10">
    <source>
        <dbReference type="EMBL" id="MXO99620.1"/>
    </source>
</evidence>
<feature type="active site" evidence="6">
    <location>
        <position position="121"/>
    </location>
</feature>
<dbReference type="GO" id="GO:0006465">
    <property type="term" value="P:signal peptide processing"/>
    <property type="evidence" value="ECO:0007669"/>
    <property type="project" value="InterPro"/>
</dbReference>
<dbReference type="EC" id="3.4.21.89" evidence="3 7"/>
<keyword evidence="7" id="KW-0812">Transmembrane</keyword>